<accession>A0A7T0PFR4</accession>
<evidence type="ECO:0000313" key="4">
    <source>
        <dbReference type="Proteomes" id="UP000594586"/>
    </source>
</evidence>
<dbReference type="RefSeq" id="WP_165004230.1">
    <property type="nucleotide sequence ID" value="NZ_CP064955.1"/>
</dbReference>
<organism evidence="3 4">
    <name type="scientific">Corynebacterium qintianiae</name>
    <dbReference type="NCBI Taxonomy" id="2709392"/>
    <lineage>
        <taxon>Bacteria</taxon>
        <taxon>Bacillati</taxon>
        <taxon>Actinomycetota</taxon>
        <taxon>Actinomycetes</taxon>
        <taxon>Mycobacteriales</taxon>
        <taxon>Corynebacteriaceae</taxon>
        <taxon>Corynebacterium</taxon>
    </lineage>
</organism>
<dbReference type="SMART" id="SM00327">
    <property type="entry name" value="VWA"/>
    <property type="match status" value="1"/>
</dbReference>
<dbReference type="EMBL" id="CP064955">
    <property type="protein sequence ID" value="QPK84165.1"/>
    <property type="molecule type" value="Genomic_DNA"/>
</dbReference>
<dbReference type="InterPro" id="IPR036465">
    <property type="entry name" value="vWFA_dom_sf"/>
</dbReference>
<reference evidence="3 4" key="1">
    <citation type="submission" date="2020-11" db="EMBL/GenBank/DDBJ databases">
        <title>Corynebacterium sp. MC1420.</title>
        <authorList>
            <person name="Zhou J."/>
        </authorList>
    </citation>
    <scope>NUCLEOTIDE SEQUENCE [LARGE SCALE GENOMIC DNA]</scope>
    <source>
        <strain evidence="3 4">MC1420</strain>
    </source>
</reference>
<feature type="transmembrane region" description="Helical" evidence="1">
    <location>
        <begin position="12"/>
        <end position="36"/>
    </location>
</feature>
<keyword evidence="1" id="KW-1133">Transmembrane helix</keyword>
<feature type="domain" description="VWFA" evidence="2">
    <location>
        <begin position="295"/>
        <end position="468"/>
    </location>
</feature>
<dbReference type="SUPFAM" id="SSF53300">
    <property type="entry name" value="vWA-like"/>
    <property type="match status" value="1"/>
</dbReference>
<evidence type="ECO:0000313" key="3">
    <source>
        <dbReference type="EMBL" id="QPK84165.1"/>
    </source>
</evidence>
<dbReference type="AlphaFoldDB" id="A0A7T0PFR4"/>
<dbReference type="KEGG" id="cqn:G7Y29_05270"/>
<keyword evidence="1" id="KW-0812">Transmembrane</keyword>
<evidence type="ECO:0000256" key="1">
    <source>
        <dbReference type="SAM" id="Phobius"/>
    </source>
</evidence>
<dbReference type="PROSITE" id="PS50234">
    <property type="entry name" value="VWFA"/>
    <property type="match status" value="1"/>
</dbReference>
<keyword evidence="4" id="KW-1185">Reference proteome</keyword>
<protein>
    <submittedName>
        <fullName evidence="3">VWA domain-containing protein</fullName>
    </submittedName>
</protein>
<name>A0A7T0PFR4_9CORY</name>
<evidence type="ECO:0000259" key="2">
    <source>
        <dbReference type="PROSITE" id="PS50234"/>
    </source>
</evidence>
<sequence>MGRHASGKNNYALSGRAVAALVAVLVLVAGLVVYLATRGDRAAQDSASPATNCVAGDLDLPVAASDDAIGQSLVDAYSDANPVVRDFCVRPSLVDSIADAAVYIAPNTPVAHQQLAQRNRTASTAEPAPVLSVRVGVAGASVPASAADIELESVAFPVDEEPAASALVASTIAGNDQDAVNALTNQRVAAIADAGNSPLVATSEDNVPDGYSFVPVDASVLYTAIPLNQGEKVSEDQSRAGQDFARVLSERFQDGGVDQPAISDLVWAAATPTGGETITDHTETGATVADGGPVNTLFLLDTSEAMAPYLDSAAAGIASAAEAVADTGHQVALWNYSSPLNPGVTKGYRRNVAFTPDAGEVVQTVNRFLTGGKPQTREAVTAAVQQVAETGTPARVVVVTTGTADGGDDGTFAGAVSEAAGAGVTVSVVHVGEGQQDQALRGASSSAADAARPDQVAISIEAAAGISR</sequence>
<gene>
    <name evidence="3" type="ORF">G7Y29_05270</name>
</gene>
<proteinExistence type="predicted"/>
<dbReference type="Proteomes" id="UP000594586">
    <property type="component" value="Chromosome"/>
</dbReference>
<dbReference type="InterPro" id="IPR002035">
    <property type="entry name" value="VWF_A"/>
</dbReference>
<dbReference type="Gene3D" id="3.40.50.410">
    <property type="entry name" value="von Willebrand factor, type A domain"/>
    <property type="match status" value="1"/>
</dbReference>
<keyword evidence="1" id="KW-0472">Membrane</keyword>